<feature type="domain" description="ATP-dependent DNA ligase family profile" evidence="13">
    <location>
        <begin position="285"/>
        <end position="425"/>
    </location>
</feature>
<feature type="domain" description="BRCT" evidence="14">
    <location>
        <begin position="587"/>
        <end position="659"/>
    </location>
</feature>
<evidence type="ECO:0000256" key="7">
    <source>
        <dbReference type="ARBA" id="ARBA00022763"/>
    </source>
</evidence>
<keyword evidence="16" id="KW-1185">Reference proteome</keyword>
<keyword evidence="6" id="KW-0677">Repeat</keyword>
<evidence type="ECO:0000256" key="4">
    <source>
        <dbReference type="ARBA" id="ARBA00022598"/>
    </source>
</evidence>
<dbReference type="AlphaFoldDB" id="A0A922CU14"/>
<dbReference type="GO" id="GO:0005524">
    <property type="term" value="F:ATP binding"/>
    <property type="evidence" value="ECO:0007669"/>
    <property type="project" value="InterPro"/>
</dbReference>
<accession>A0A922CU14</accession>
<evidence type="ECO:0000313" key="16">
    <source>
        <dbReference type="Proteomes" id="UP000791440"/>
    </source>
</evidence>
<evidence type="ECO:0000259" key="13">
    <source>
        <dbReference type="PROSITE" id="PS50160"/>
    </source>
</evidence>
<comment type="caution">
    <text evidence="15">The sequence shown here is derived from an EMBL/GenBank/DDBJ whole genome shotgun (WGS) entry which is preliminary data.</text>
</comment>
<reference evidence="15" key="2">
    <citation type="submission" date="2020-12" db="EMBL/GenBank/DDBJ databases">
        <authorList>
            <person name="Kanost M."/>
        </authorList>
    </citation>
    <scope>NUCLEOTIDE SEQUENCE</scope>
</reference>
<protein>
    <recommendedName>
        <fullName evidence="12">DNA ligase IV</fullName>
    </recommendedName>
    <alternativeName>
        <fullName evidence="11">Polydeoxyribonucleotide synthase [ATP] 4</fullName>
    </alternativeName>
</protein>
<dbReference type="GO" id="GO:0046872">
    <property type="term" value="F:metal ion binding"/>
    <property type="evidence" value="ECO:0007669"/>
    <property type="project" value="UniProtKB-KW"/>
</dbReference>
<name>A0A922CU14_MANSE</name>
<evidence type="ECO:0000256" key="5">
    <source>
        <dbReference type="ARBA" id="ARBA00022723"/>
    </source>
</evidence>
<evidence type="ECO:0000313" key="15">
    <source>
        <dbReference type="EMBL" id="KAG6458136.1"/>
    </source>
</evidence>
<dbReference type="GO" id="GO:0006303">
    <property type="term" value="P:double-strand break repair via nonhomologous end joining"/>
    <property type="evidence" value="ECO:0007669"/>
    <property type="project" value="TreeGrafter"/>
</dbReference>
<keyword evidence="9" id="KW-0234">DNA repair</keyword>
<dbReference type="GO" id="GO:0006297">
    <property type="term" value="P:nucleotide-excision repair, DNA gap filling"/>
    <property type="evidence" value="ECO:0007669"/>
    <property type="project" value="TreeGrafter"/>
</dbReference>
<keyword evidence="10" id="KW-0539">Nucleus</keyword>
<dbReference type="GO" id="GO:0003677">
    <property type="term" value="F:DNA binding"/>
    <property type="evidence" value="ECO:0007669"/>
    <property type="project" value="InterPro"/>
</dbReference>
<dbReference type="GO" id="GO:0005958">
    <property type="term" value="C:DNA-dependent protein kinase-DNA ligase 4 complex"/>
    <property type="evidence" value="ECO:0007669"/>
    <property type="project" value="TreeGrafter"/>
</dbReference>
<dbReference type="PROSITE" id="PS50172">
    <property type="entry name" value="BRCT"/>
    <property type="match status" value="1"/>
</dbReference>
<dbReference type="InterPro" id="IPR012309">
    <property type="entry name" value="DNA_ligase_ATP-dep_C"/>
</dbReference>
<dbReference type="PANTHER" id="PTHR45997:SF1">
    <property type="entry name" value="DNA LIGASE 4"/>
    <property type="match status" value="1"/>
</dbReference>
<dbReference type="InterPro" id="IPR012310">
    <property type="entry name" value="DNA_ligase_ATP-dep_cent"/>
</dbReference>
<evidence type="ECO:0000256" key="6">
    <source>
        <dbReference type="ARBA" id="ARBA00022737"/>
    </source>
</evidence>
<evidence type="ECO:0000256" key="10">
    <source>
        <dbReference type="ARBA" id="ARBA00023242"/>
    </source>
</evidence>
<evidence type="ECO:0000256" key="9">
    <source>
        <dbReference type="ARBA" id="ARBA00023204"/>
    </source>
</evidence>
<dbReference type="Pfam" id="PF04679">
    <property type="entry name" value="DNA_ligase_A_C"/>
    <property type="match status" value="1"/>
</dbReference>
<comment type="cofactor">
    <cofactor evidence="1">
        <name>Mg(2+)</name>
        <dbReference type="ChEBI" id="CHEBI:18420"/>
    </cofactor>
</comment>
<dbReference type="GO" id="GO:0032807">
    <property type="term" value="C:DNA ligase IV complex"/>
    <property type="evidence" value="ECO:0007669"/>
    <property type="project" value="TreeGrafter"/>
</dbReference>
<dbReference type="GO" id="GO:0006310">
    <property type="term" value="P:DNA recombination"/>
    <property type="evidence" value="ECO:0007669"/>
    <property type="project" value="InterPro"/>
</dbReference>
<comment type="similarity">
    <text evidence="3">Belongs to the ATP-dependent DNA ligase family.</text>
</comment>
<keyword evidence="4" id="KW-0436">Ligase</keyword>
<keyword evidence="7" id="KW-0227">DNA damage</keyword>
<dbReference type="Proteomes" id="UP000791440">
    <property type="component" value="Unassembled WGS sequence"/>
</dbReference>
<evidence type="ECO:0000256" key="1">
    <source>
        <dbReference type="ARBA" id="ARBA00001946"/>
    </source>
</evidence>
<dbReference type="Pfam" id="PF01068">
    <property type="entry name" value="DNA_ligase_A_M"/>
    <property type="match status" value="1"/>
</dbReference>
<dbReference type="Pfam" id="PF04675">
    <property type="entry name" value="DNA_ligase_A_N"/>
    <property type="match status" value="1"/>
</dbReference>
<gene>
    <name evidence="15" type="ORF">O3G_MSEX010712</name>
</gene>
<evidence type="ECO:0000256" key="8">
    <source>
        <dbReference type="ARBA" id="ARBA00022842"/>
    </source>
</evidence>
<dbReference type="Pfam" id="PF00533">
    <property type="entry name" value="BRCT"/>
    <property type="match status" value="1"/>
</dbReference>
<dbReference type="PROSITE" id="PS50160">
    <property type="entry name" value="DNA_LIGASE_A3"/>
    <property type="match status" value="1"/>
</dbReference>
<dbReference type="GO" id="GO:0003910">
    <property type="term" value="F:DNA ligase (ATP) activity"/>
    <property type="evidence" value="ECO:0007669"/>
    <property type="project" value="InterPro"/>
</dbReference>
<dbReference type="InterPro" id="IPR001357">
    <property type="entry name" value="BRCT_dom"/>
</dbReference>
<dbReference type="InterPro" id="IPR044125">
    <property type="entry name" value="Adenylation_DNA_ligase_IV"/>
</dbReference>
<dbReference type="InterPro" id="IPR029710">
    <property type="entry name" value="LIG4"/>
</dbReference>
<evidence type="ECO:0000256" key="11">
    <source>
        <dbReference type="ARBA" id="ARBA00030676"/>
    </source>
</evidence>
<dbReference type="PANTHER" id="PTHR45997">
    <property type="entry name" value="DNA LIGASE 4"/>
    <property type="match status" value="1"/>
</dbReference>
<dbReference type="CDD" id="cd07903">
    <property type="entry name" value="Adenylation_DNA_ligase_IV"/>
    <property type="match status" value="1"/>
</dbReference>
<reference evidence="15" key="1">
    <citation type="journal article" date="2016" name="Insect Biochem. Mol. Biol.">
        <title>Multifaceted biological insights from a draft genome sequence of the tobacco hornworm moth, Manduca sexta.</title>
        <authorList>
            <person name="Kanost M.R."/>
            <person name="Arrese E.L."/>
            <person name="Cao X."/>
            <person name="Chen Y.R."/>
            <person name="Chellapilla S."/>
            <person name="Goldsmith M.R."/>
            <person name="Grosse-Wilde E."/>
            <person name="Heckel D.G."/>
            <person name="Herndon N."/>
            <person name="Jiang H."/>
            <person name="Papanicolaou A."/>
            <person name="Qu J."/>
            <person name="Soulages J.L."/>
            <person name="Vogel H."/>
            <person name="Walters J."/>
            <person name="Waterhouse R.M."/>
            <person name="Ahn S.J."/>
            <person name="Almeida F.C."/>
            <person name="An C."/>
            <person name="Aqrawi P."/>
            <person name="Bretschneider A."/>
            <person name="Bryant W.B."/>
            <person name="Bucks S."/>
            <person name="Chao H."/>
            <person name="Chevignon G."/>
            <person name="Christen J.M."/>
            <person name="Clarke D.F."/>
            <person name="Dittmer N.T."/>
            <person name="Ferguson L.C.F."/>
            <person name="Garavelou S."/>
            <person name="Gordon K.H.J."/>
            <person name="Gunaratna R.T."/>
            <person name="Han Y."/>
            <person name="Hauser F."/>
            <person name="He Y."/>
            <person name="Heidel-Fischer H."/>
            <person name="Hirsh A."/>
            <person name="Hu Y."/>
            <person name="Jiang H."/>
            <person name="Kalra D."/>
            <person name="Klinner C."/>
            <person name="Konig C."/>
            <person name="Kovar C."/>
            <person name="Kroll A.R."/>
            <person name="Kuwar S.S."/>
            <person name="Lee S.L."/>
            <person name="Lehman R."/>
            <person name="Li K."/>
            <person name="Li Z."/>
            <person name="Liang H."/>
            <person name="Lovelace S."/>
            <person name="Lu Z."/>
            <person name="Mansfield J.H."/>
            <person name="McCulloch K.J."/>
            <person name="Mathew T."/>
            <person name="Morton B."/>
            <person name="Muzny D.M."/>
            <person name="Neunemann D."/>
            <person name="Ongeri F."/>
            <person name="Pauchet Y."/>
            <person name="Pu L.L."/>
            <person name="Pyrousis I."/>
            <person name="Rao X.J."/>
            <person name="Redding A."/>
            <person name="Roesel C."/>
            <person name="Sanchez-Gracia A."/>
            <person name="Schaack S."/>
            <person name="Shukla A."/>
            <person name="Tetreau G."/>
            <person name="Wang Y."/>
            <person name="Xiong G.H."/>
            <person name="Traut W."/>
            <person name="Walsh T.K."/>
            <person name="Worley K.C."/>
            <person name="Wu D."/>
            <person name="Wu W."/>
            <person name="Wu Y.Q."/>
            <person name="Zhang X."/>
            <person name="Zou Z."/>
            <person name="Zucker H."/>
            <person name="Briscoe A.D."/>
            <person name="Burmester T."/>
            <person name="Clem R.J."/>
            <person name="Feyereisen R."/>
            <person name="Grimmelikhuijzen C.J.P."/>
            <person name="Hamodrakas S.J."/>
            <person name="Hansson B.S."/>
            <person name="Huguet E."/>
            <person name="Jermiin L.S."/>
            <person name="Lan Q."/>
            <person name="Lehman H.K."/>
            <person name="Lorenzen M."/>
            <person name="Merzendorfer H."/>
            <person name="Michalopoulos I."/>
            <person name="Morton D.B."/>
            <person name="Muthukrishnan S."/>
            <person name="Oakeshott J.G."/>
            <person name="Palmer W."/>
            <person name="Park Y."/>
            <person name="Passarelli A.L."/>
            <person name="Rozas J."/>
            <person name="Schwartz L.M."/>
            <person name="Smith W."/>
            <person name="Southgate A."/>
            <person name="Vilcinskas A."/>
            <person name="Vogt R."/>
            <person name="Wang P."/>
            <person name="Werren J."/>
            <person name="Yu X.Q."/>
            <person name="Zhou J.J."/>
            <person name="Brown S.J."/>
            <person name="Scherer S.E."/>
            <person name="Richards S."/>
            <person name="Blissard G.W."/>
        </authorList>
    </citation>
    <scope>NUCLEOTIDE SEQUENCE</scope>
</reference>
<dbReference type="EMBL" id="JH668574">
    <property type="protein sequence ID" value="KAG6458136.1"/>
    <property type="molecule type" value="Genomic_DNA"/>
</dbReference>
<dbReference type="InterPro" id="IPR012308">
    <property type="entry name" value="DNA_ligase_ATP-dep_N"/>
</dbReference>
<keyword evidence="8" id="KW-0460">Magnesium</keyword>
<proteinExistence type="inferred from homology"/>
<evidence type="ECO:0000256" key="3">
    <source>
        <dbReference type="ARBA" id="ARBA00007572"/>
    </source>
</evidence>
<comment type="subcellular location">
    <subcellularLocation>
        <location evidence="2">Nucleus</location>
    </subcellularLocation>
</comment>
<dbReference type="SMART" id="SM00292">
    <property type="entry name" value="BRCT"/>
    <property type="match status" value="1"/>
</dbReference>
<keyword evidence="5" id="KW-0479">Metal-binding</keyword>
<evidence type="ECO:0000256" key="12">
    <source>
        <dbReference type="ARBA" id="ARBA00031942"/>
    </source>
</evidence>
<organism evidence="15 16">
    <name type="scientific">Manduca sexta</name>
    <name type="common">Tobacco hawkmoth</name>
    <name type="synonym">Tobacco hornworm</name>
    <dbReference type="NCBI Taxonomy" id="7130"/>
    <lineage>
        <taxon>Eukaryota</taxon>
        <taxon>Metazoa</taxon>
        <taxon>Ecdysozoa</taxon>
        <taxon>Arthropoda</taxon>
        <taxon>Hexapoda</taxon>
        <taxon>Insecta</taxon>
        <taxon>Pterygota</taxon>
        <taxon>Neoptera</taxon>
        <taxon>Endopterygota</taxon>
        <taxon>Lepidoptera</taxon>
        <taxon>Glossata</taxon>
        <taxon>Ditrysia</taxon>
        <taxon>Bombycoidea</taxon>
        <taxon>Sphingidae</taxon>
        <taxon>Sphinginae</taxon>
        <taxon>Sphingini</taxon>
        <taxon>Manduca</taxon>
    </lineage>
</organism>
<evidence type="ECO:0000256" key="2">
    <source>
        <dbReference type="ARBA" id="ARBA00004123"/>
    </source>
</evidence>
<evidence type="ECO:0000259" key="14">
    <source>
        <dbReference type="PROSITE" id="PS50172"/>
    </source>
</evidence>
<sequence>MVTPANTVLFEEFCNTLECIFKKKQKRDREKILVEFICDLKTRIRQTEGEKNTTLYPVIRLLVPKLERERPPYNMKERKLGELLVKILPLRKDSQEAKKLLNDRSVLRDRDFASEVYFVVKKRMNERTGNLTIKDINDILDKIATAEVGNKGPILDQAFSSALRNLNADQLKWFIRIILKNLKLGLSDKGILACFHPDAPEYYDNCHDITQIHMKDGKFIYFTRRAHVVKIYGDNYEEGLLTRYLKGCFKSDVTSFILDGEMMLWHKQDQCFGPKGLPYDVKKITEKSAYRPCFCAYDLLYLNGKSLVGPAENGGTPLNKRLEQLDSLFTDIPGVIQHSKRKIVEKRTDILEELNTSMLNQEEGIVVKDVQSYYRPGHRNLGWFKLKMEYTKGAMPDLDLVIIGADRSGNKRQGQVKSFFVACLDNSQSEKRWLCVGCVASGLKSVDRDKVVTHLERHWHRTAFTPPQGNLIFNKARPDYWIAPEHSIVLEICASELTKTSTFATDYTLRFSRIIRTREDKPIDDTMTLEEFCRPTLNQGHVVKLATKRINQDQLANNEDKIPKKRVVKEKQVAEPYRVASHGDVKVTSNALAGRKLCILSDDEDCGRTELIKIVETHGGKVVADYGADTWCCVAGRSTARVRAAVTSRSVDVARAAWLRALLYYYIIKLKSLFVCLNA</sequence>